<dbReference type="EMBL" id="KB446546">
    <property type="protein sequence ID" value="EME38683.1"/>
    <property type="molecule type" value="Genomic_DNA"/>
</dbReference>
<organism evidence="1 2">
    <name type="scientific">Dothistroma septosporum (strain NZE10 / CBS 128990)</name>
    <name type="common">Red band needle blight fungus</name>
    <name type="synonym">Mycosphaerella pini</name>
    <dbReference type="NCBI Taxonomy" id="675120"/>
    <lineage>
        <taxon>Eukaryota</taxon>
        <taxon>Fungi</taxon>
        <taxon>Dikarya</taxon>
        <taxon>Ascomycota</taxon>
        <taxon>Pezizomycotina</taxon>
        <taxon>Dothideomycetes</taxon>
        <taxon>Dothideomycetidae</taxon>
        <taxon>Mycosphaerellales</taxon>
        <taxon>Mycosphaerellaceae</taxon>
        <taxon>Dothistroma</taxon>
    </lineage>
</organism>
<dbReference type="AlphaFoldDB" id="M2WI46"/>
<evidence type="ECO:0000313" key="2">
    <source>
        <dbReference type="Proteomes" id="UP000016933"/>
    </source>
</evidence>
<reference evidence="1 2" key="2">
    <citation type="journal article" date="2012" name="PLoS Pathog.">
        <title>Diverse lifestyles and strategies of plant pathogenesis encoded in the genomes of eighteen Dothideomycetes fungi.</title>
        <authorList>
            <person name="Ohm R.A."/>
            <person name="Feau N."/>
            <person name="Henrissat B."/>
            <person name="Schoch C.L."/>
            <person name="Horwitz B.A."/>
            <person name="Barry K.W."/>
            <person name="Condon B.J."/>
            <person name="Copeland A.C."/>
            <person name="Dhillon B."/>
            <person name="Glaser F."/>
            <person name="Hesse C.N."/>
            <person name="Kosti I."/>
            <person name="LaButti K."/>
            <person name="Lindquist E.A."/>
            <person name="Lucas S."/>
            <person name="Salamov A.A."/>
            <person name="Bradshaw R.E."/>
            <person name="Ciuffetti L."/>
            <person name="Hamelin R.C."/>
            <person name="Kema G.H.J."/>
            <person name="Lawrence C."/>
            <person name="Scott J.A."/>
            <person name="Spatafora J.W."/>
            <person name="Turgeon B.G."/>
            <person name="de Wit P.J.G.M."/>
            <person name="Zhong S."/>
            <person name="Goodwin S.B."/>
            <person name="Grigoriev I.V."/>
        </authorList>
    </citation>
    <scope>NUCLEOTIDE SEQUENCE [LARGE SCALE GENOMIC DNA]</scope>
    <source>
        <strain evidence="2">NZE10 / CBS 128990</strain>
    </source>
</reference>
<sequence length="104" mass="11595">MLGGPDLGEQVLGGRSLDSPEHAVDDCVTEFAAPQIVRKVLEVAGKWAFPMFHGHEIQLVGVDKVQEHFESIDFCFWKANNAVFCFWPSVRAGYLAERRFGIDG</sequence>
<gene>
    <name evidence="1" type="ORF">DOTSEDRAFT_57066</name>
</gene>
<dbReference type="Proteomes" id="UP000016933">
    <property type="component" value="Unassembled WGS sequence"/>
</dbReference>
<evidence type="ECO:0000313" key="1">
    <source>
        <dbReference type="EMBL" id="EME38683.1"/>
    </source>
</evidence>
<keyword evidence="2" id="KW-1185">Reference proteome</keyword>
<name>M2WI46_DOTSN</name>
<dbReference type="HOGENOM" id="CLU_2250062_0_0_1"/>
<accession>M2WI46</accession>
<proteinExistence type="predicted"/>
<reference evidence="2" key="1">
    <citation type="journal article" date="2012" name="PLoS Genet.">
        <title>The genomes of the fungal plant pathogens Cladosporium fulvum and Dothistroma septosporum reveal adaptation to different hosts and lifestyles but also signatures of common ancestry.</title>
        <authorList>
            <person name="de Wit P.J.G.M."/>
            <person name="van der Burgt A."/>
            <person name="Oekmen B."/>
            <person name="Stergiopoulos I."/>
            <person name="Abd-Elsalam K.A."/>
            <person name="Aerts A.L."/>
            <person name="Bahkali A.H."/>
            <person name="Beenen H.G."/>
            <person name="Chettri P."/>
            <person name="Cox M.P."/>
            <person name="Datema E."/>
            <person name="de Vries R.P."/>
            <person name="Dhillon B."/>
            <person name="Ganley A.R."/>
            <person name="Griffiths S.A."/>
            <person name="Guo Y."/>
            <person name="Hamelin R.C."/>
            <person name="Henrissat B."/>
            <person name="Kabir M.S."/>
            <person name="Jashni M.K."/>
            <person name="Kema G."/>
            <person name="Klaubauf S."/>
            <person name="Lapidus A."/>
            <person name="Levasseur A."/>
            <person name="Lindquist E."/>
            <person name="Mehrabi R."/>
            <person name="Ohm R.A."/>
            <person name="Owen T.J."/>
            <person name="Salamov A."/>
            <person name="Schwelm A."/>
            <person name="Schijlen E."/>
            <person name="Sun H."/>
            <person name="van den Burg H.A."/>
            <person name="van Ham R.C.H.J."/>
            <person name="Zhang S."/>
            <person name="Goodwin S.B."/>
            <person name="Grigoriev I.V."/>
            <person name="Collemare J."/>
            <person name="Bradshaw R.E."/>
        </authorList>
    </citation>
    <scope>NUCLEOTIDE SEQUENCE [LARGE SCALE GENOMIC DNA]</scope>
    <source>
        <strain evidence="2">NZE10 / CBS 128990</strain>
    </source>
</reference>
<protein>
    <submittedName>
        <fullName evidence="1">Uncharacterized protein</fullName>
    </submittedName>
</protein>